<protein>
    <submittedName>
        <fullName evidence="3">Biotin--[acetyl-CoA-carboxylase] synthetase</fullName>
        <ecNumber evidence="3">6.3.4.15</ecNumber>
    </submittedName>
</protein>
<evidence type="ECO:0000256" key="1">
    <source>
        <dbReference type="ARBA" id="ARBA00022598"/>
    </source>
</evidence>
<dbReference type="SUPFAM" id="SSF50037">
    <property type="entry name" value="C-terminal domain of transcriptional repressors"/>
    <property type="match status" value="1"/>
</dbReference>
<dbReference type="EC" id="6.3.4.15" evidence="3"/>
<dbReference type="CDD" id="cd16442">
    <property type="entry name" value="BPL"/>
    <property type="match status" value="1"/>
</dbReference>
<dbReference type="InterPro" id="IPR008988">
    <property type="entry name" value="Transcriptional_repressor_C"/>
</dbReference>
<accession>A0AAC9P8J0</accession>
<sequence>MSVTGGEGRTLPYPWRLEVHTSLPSTSDYLVAKASQGEPDGLAVLALRQTSPRATRGRAWTEPEGNLALSLLIRPGQGPVFLSAREVGHWAFVAGLAVFDAIVPYVADPRAVFLKWPNDIMAGDRKLGGILIDAAMGAAEPEWLVIGIGVNIASAPAVPGRMTACLADISDRIPAPQALAQKIVTRLSAWRHAAPLEIRDAWRRAAHPPGTRLTVRCQGEVLDGFFTGIGEDGALLLDCGGECREVHTGEVLLSPAHGQTG</sequence>
<dbReference type="PANTHER" id="PTHR12835:SF5">
    <property type="entry name" value="BIOTIN--PROTEIN LIGASE"/>
    <property type="match status" value="1"/>
</dbReference>
<keyword evidence="1 3" id="KW-0436">Ligase</keyword>
<feature type="domain" description="BPL/LPL catalytic" evidence="2">
    <location>
        <begin position="9"/>
        <end position="195"/>
    </location>
</feature>
<dbReference type="PANTHER" id="PTHR12835">
    <property type="entry name" value="BIOTIN PROTEIN LIGASE"/>
    <property type="match status" value="1"/>
</dbReference>
<dbReference type="GO" id="GO:0005737">
    <property type="term" value="C:cytoplasm"/>
    <property type="evidence" value="ECO:0007669"/>
    <property type="project" value="TreeGrafter"/>
</dbReference>
<evidence type="ECO:0000313" key="4">
    <source>
        <dbReference type="Proteomes" id="UP000182373"/>
    </source>
</evidence>
<dbReference type="InterPro" id="IPR004408">
    <property type="entry name" value="Biotin_CoA_COase_ligase"/>
</dbReference>
<dbReference type="RefSeq" id="WP_072572588.1">
    <property type="nucleotide sequence ID" value="NZ_CP018191.1"/>
</dbReference>
<dbReference type="Gene3D" id="2.30.30.100">
    <property type="match status" value="1"/>
</dbReference>
<evidence type="ECO:0000313" key="3">
    <source>
        <dbReference type="EMBL" id="APH54588.1"/>
    </source>
</evidence>
<proteinExistence type="predicted"/>
<dbReference type="Pfam" id="PF03099">
    <property type="entry name" value="BPL_LplA_LipB"/>
    <property type="match status" value="1"/>
</dbReference>
<dbReference type="PROSITE" id="PS51733">
    <property type="entry name" value="BPL_LPL_CATALYTIC"/>
    <property type="match status" value="1"/>
</dbReference>
<reference evidence="4" key="1">
    <citation type="submission" date="2016-11" db="EMBL/GenBank/DDBJ databases">
        <title>Comparative genomic and phenotypic analysis of Granulibacter bethesdensis clinical isolates from patients with chronic granulomatous disease.</title>
        <authorList>
            <person name="Zarember K.A."/>
            <person name="Porcella S.F."/>
            <person name="Chu J."/>
            <person name="Ding L."/>
            <person name="Dahlstrom E."/>
            <person name="Barbian K."/>
            <person name="Martens C."/>
            <person name="Sykora L."/>
            <person name="Kramer S."/>
            <person name="Pettinato A.M."/>
            <person name="Hong H."/>
            <person name="Wald G."/>
            <person name="Berg L.J."/>
            <person name="Rogge L.S."/>
            <person name="Greenberg D.E."/>
            <person name="Falcone E.L."/>
            <person name="Neves J.F."/>
            <person name="Simoes M.J."/>
            <person name="Casal M."/>
            <person name="Rodriguez-Lopez F.C."/>
            <person name="Zelazny A."/>
            <person name="Gallin J.I."/>
            <person name="Holland S.M."/>
        </authorList>
    </citation>
    <scope>NUCLEOTIDE SEQUENCE [LARGE SCALE GENOMIC DNA]</scope>
    <source>
        <strain evidence="4">NIH9.1</strain>
    </source>
</reference>
<dbReference type="AlphaFoldDB" id="A0AAC9P8J0"/>
<dbReference type="Proteomes" id="UP000182373">
    <property type="component" value="Chromosome"/>
</dbReference>
<dbReference type="EMBL" id="CP018191">
    <property type="protein sequence ID" value="APH54588.1"/>
    <property type="molecule type" value="Genomic_DNA"/>
</dbReference>
<dbReference type="NCBIfam" id="TIGR00121">
    <property type="entry name" value="birA_ligase"/>
    <property type="match status" value="1"/>
</dbReference>
<dbReference type="Gene3D" id="3.30.930.10">
    <property type="entry name" value="Bira Bifunctional Protein, Domain 2"/>
    <property type="match status" value="1"/>
</dbReference>
<dbReference type="SUPFAM" id="SSF55681">
    <property type="entry name" value="Class II aaRS and biotin synthetases"/>
    <property type="match status" value="1"/>
</dbReference>
<evidence type="ECO:0000259" key="2">
    <source>
        <dbReference type="PROSITE" id="PS51733"/>
    </source>
</evidence>
<name>A0AAC9P8J0_9PROT</name>
<dbReference type="InterPro" id="IPR045864">
    <property type="entry name" value="aa-tRNA-synth_II/BPL/LPL"/>
</dbReference>
<organism evidence="3 4">
    <name type="scientific">Granulibacter bethesdensis</name>
    <dbReference type="NCBI Taxonomy" id="364410"/>
    <lineage>
        <taxon>Bacteria</taxon>
        <taxon>Pseudomonadati</taxon>
        <taxon>Pseudomonadota</taxon>
        <taxon>Alphaproteobacteria</taxon>
        <taxon>Acetobacterales</taxon>
        <taxon>Acetobacteraceae</taxon>
        <taxon>Granulibacter</taxon>
    </lineage>
</organism>
<gene>
    <name evidence="3" type="ORF">GbCGDNIH9_1288</name>
</gene>
<dbReference type="InterPro" id="IPR004143">
    <property type="entry name" value="BPL_LPL_catalytic"/>
</dbReference>
<dbReference type="GO" id="GO:0004077">
    <property type="term" value="F:biotin--[biotin carboxyl-carrier protein] ligase activity"/>
    <property type="evidence" value="ECO:0007669"/>
    <property type="project" value="UniProtKB-EC"/>
</dbReference>